<dbReference type="FunFam" id="3.40.50.1820:FF:000057">
    <property type="entry name" value="Lipase"/>
    <property type="match status" value="1"/>
</dbReference>
<keyword evidence="11" id="KW-1185">Reference proteome</keyword>
<dbReference type="InterPro" id="IPR000073">
    <property type="entry name" value="AB_hydrolase_1"/>
</dbReference>
<evidence type="ECO:0000256" key="3">
    <source>
        <dbReference type="ARBA" id="ARBA00022801"/>
    </source>
</evidence>
<dbReference type="EMBL" id="CAKASE010000047">
    <property type="protein sequence ID" value="CAG9562212.1"/>
    <property type="molecule type" value="Genomic_DNA"/>
</dbReference>
<dbReference type="GO" id="GO:0016788">
    <property type="term" value="F:hydrolase activity, acting on ester bonds"/>
    <property type="evidence" value="ECO:0007669"/>
    <property type="project" value="InterPro"/>
</dbReference>
<feature type="domain" description="AB hydrolase-1" evidence="9">
    <location>
        <begin position="68"/>
        <end position="194"/>
    </location>
</feature>
<evidence type="ECO:0000313" key="11">
    <source>
        <dbReference type="Proteomes" id="UP000789524"/>
    </source>
</evidence>
<gene>
    <name evidence="10" type="ORF">DCHRY22_LOCUS3581</name>
</gene>
<proteinExistence type="inferred from homology"/>
<evidence type="ECO:0000256" key="8">
    <source>
        <dbReference type="PIRSR" id="PIRSR000862-1"/>
    </source>
</evidence>
<comment type="similarity">
    <text evidence="1 7">Belongs to the AB hydrolase superfamily. Lipase family.</text>
</comment>
<dbReference type="InterPro" id="IPR029058">
    <property type="entry name" value="AB_hydrolase_fold"/>
</dbReference>
<dbReference type="Pfam" id="PF00561">
    <property type="entry name" value="Abhydrolase_1"/>
    <property type="match status" value="1"/>
</dbReference>
<dbReference type="PIRSF" id="PIRSF000862">
    <property type="entry name" value="Steryl_ester_lip"/>
    <property type="match status" value="1"/>
</dbReference>
<dbReference type="GO" id="GO:0016042">
    <property type="term" value="P:lipid catabolic process"/>
    <property type="evidence" value="ECO:0007669"/>
    <property type="project" value="UniProtKB-KW"/>
</dbReference>
<organism evidence="10 11">
    <name type="scientific">Danaus chrysippus</name>
    <name type="common">African queen</name>
    <dbReference type="NCBI Taxonomy" id="151541"/>
    <lineage>
        <taxon>Eukaryota</taxon>
        <taxon>Metazoa</taxon>
        <taxon>Ecdysozoa</taxon>
        <taxon>Arthropoda</taxon>
        <taxon>Hexapoda</taxon>
        <taxon>Insecta</taxon>
        <taxon>Pterygota</taxon>
        <taxon>Neoptera</taxon>
        <taxon>Endopterygota</taxon>
        <taxon>Lepidoptera</taxon>
        <taxon>Glossata</taxon>
        <taxon>Ditrysia</taxon>
        <taxon>Papilionoidea</taxon>
        <taxon>Nymphalidae</taxon>
        <taxon>Danainae</taxon>
        <taxon>Danaini</taxon>
        <taxon>Danaina</taxon>
        <taxon>Danaus</taxon>
        <taxon>Anosia</taxon>
    </lineage>
</organism>
<keyword evidence="5" id="KW-0443">Lipid metabolism</keyword>
<evidence type="ECO:0000256" key="7">
    <source>
        <dbReference type="PIRNR" id="PIRNR000862"/>
    </source>
</evidence>
<evidence type="ECO:0000259" key="9">
    <source>
        <dbReference type="Pfam" id="PF00561"/>
    </source>
</evidence>
<evidence type="ECO:0000256" key="4">
    <source>
        <dbReference type="ARBA" id="ARBA00022963"/>
    </source>
</evidence>
<evidence type="ECO:0000256" key="6">
    <source>
        <dbReference type="ARBA" id="ARBA00023180"/>
    </source>
</evidence>
<dbReference type="Proteomes" id="UP000789524">
    <property type="component" value="Unassembled WGS sequence"/>
</dbReference>
<dbReference type="InterPro" id="IPR025483">
    <property type="entry name" value="Lipase_euk"/>
</dbReference>
<dbReference type="PANTHER" id="PTHR11005">
    <property type="entry name" value="LYSOSOMAL ACID LIPASE-RELATED"/>
    <property type="match status" value="1"/>
</dbReference>
<dbReference type="Gene3D" id="3.40.50.1820">
    <property type="entry name" value="alpha/beta hydrolase"/>
    <property type="match status" value="1"/>
</dbReference>
<reference evidence="10" key="1">
    <citation type="submission" date="2021-09" db="EMBL/GenBank/DDBJ databases">
        <authorList>
            <person name="Martin H S."/>
        </authorList>
    </citation>
    <scope>NUCLEOTIDE SEQUENCE</scope>
</reference>
<feature type="active site" description="Nucleophile" evidence="8">
    <location>
        <position position="161"/>
    </location>
</feature>
<sequence length="388" mass="44519">MQSWQELIDGPSSTQCFDSEYRDIIYKRTPNFTEIATKLGFKVNEHDVISQDGYVLKLFNIPGNTSRPVLLMHGIIDSSDTFIIRENSSLAIVLANAGYDVWLGNVRGNRYSRRHVFLDPDIDKEFWDFSFHEYGYYDLPAIIDFVLDKTGEKSLSAIGHSLGNTIFYVLGSKREEYNQKIKVIVAVSPISYLSNLKNSVEKLMEAMPAISNLFILIGEEEFAGDDTPIVQGLRLVCGCKKYYELCVNGLFFPIAGRDPEELEPSFFQTVVAHYPTGSSRKTALHVSQIGLRKTFAEFDYEHRNYDVYNSTIPPEYDLSKVVMKVVLVAGRNDEISTLDDVHVLRKRLPNTDYIVVGRKKFNHIDAVWGRNMKKYLFPHIFHFLKKYE</sequence>
<dbReference type="OrthoDB" id="9974421at2759"/>
<accession>A0A8J2QG81</accession>
<evidence type="ECO:0000313" key="10">
    <source>
        <dbReference type="EMBL" id="CAG9562212.1"/>
    </source>
</evidence>
<evidence type="ECO:0000256" key="5">
    <source>
        <dbReference type="ARBA" id="ARBA00023098"/>
    </source>
</evidence>
<evidence type="ECO:0000256" key="2">
    <source>
        <dbReference type="ARBA" id="ARBA00022729"/>
    </source>
</evidence>
<keyword evidence="6" id="KW-0325">Glycoprotein</keyword>
<feature type="active site" description="Charge relay system" evidence="8">
    <location>
        <position position="363"/>
    </location>
</feature>
<protein>
    <recommendedName>
        <fullName evidence="7">Lipase</fullName>
    </recommendedName>
</protein>
<dbReference type="SUPFAM" id="SSF53474">
    <property type="entry name" value="alpha/beta-Hydrolases"/>
    <property type="match status" value="1"/>
</dbReference>
<feature type="active site" description="Charge relay system" evidence="8">
    <location>
        <position position="333"/>
    </location>
</feature>
<keyword evidence="2" id="KW-0732">Signal</keyword>
<keyword evidence="4 7" id="KW-0442">Lipid degradation</keyword>
<keyword evidence="3 7" id="KW-0378">Hydrolase</keyword>
<dbReference type="AlphaFoldDB" id="A0A8J2QG81"/>
<evidence type="ECO:0000256" key="1">
    <source>
        <dbReference type="ARBA" id="ARBA00010701"/>
    </source>
</evidence>
<comment type="caution">
    <text evidence="10">The sequence shown here is derived from an EMBL/GenBank/DDBJ whole genome shotgun (WGS) entry which is preliminary data.</text>
</comment>
<name>A0A8J2QG81_9NEOP</name>